<protein>
    <submittedName>
        <fullName evidence="2">ComF family protein</fullName>
    </submittedName>
</protein>
<comment type="caution">
    <text evidence="2">The sequence shown here is derived from an EMBL/GenBank/DDBJ whole genome shotgun (WGS) entry which is preliminary data.</text>
</comment>
<evidence type="ECO:0000313" key="3">
    <source>
        <dbReference type="Proteomes" id="UP001170310"/>
    </source>
</evidence>
<keyword evidence="3" id="KW-1185">Reference proteome</keyword>
<dbReference type="PANTHER" id="PTHR47505:SF1">
    <property type="entry name" value="DNA UTILIZATION PROTEIN YHGH"/>
    <property type="match status" value="1"/>
</dbReference>
<dbReference type="AlphaFoldDB" id="A0AAW7YNK0"/>
<evidence type="ECO:0000313" key="2">
    <source>
        <dbReference type="EMBL" id="MDO6573059.1"/>
    </source>
</evidence>
<dbReference type="RefSeq" id="WP_017638182.1">
    <property type="nucleotide sequence ID" value="NZ_JAUOQO010000002.1"/>
</dbReference>
<gene>
    <name evidence="2" type="ORF">Q4528_02705</name>
</gene>
<proteinExistence type="inferred from homology"/>
<comment type="similarity">
    <text evidence="1">Belongs to the ComF/GntX family.</text>
</comment>
<name>A0AAW7YNK0_9STAP</name>
<dbReference type="EMBL" id="JAUOQO010000002">
    <property type="protein sequence ID" value="MDO6573059.1"/>
    <property type="molecule type" value="Genomic_DNA"/>
</dbReference>
<dbReference type="InterPro" id="IPR000836">
    <property type="entry name" value="PRTase_dom"/>
</dbReference>
<sequence>MQRCLQCLNPINEAITIINFYKPPSVICEKCSELWQRISLKDEFKRCTRCLKALDKDEQNCEDCLFLKQHFNIDYQLICDYKYEGIMKDMIHQYKFLKDQYLSKVIAEMINVPKVDYDYIIPIPSPHERNIMRTFNPVVEVLKAKNVTYDNILSMKLRPKQANLNKRLRIKESNPFYINEEVDLTNKAILLIDDIYTTGLTINHAMCKLSELNVRKFNVFAFAR</sequence>
<reference evidence="2" key="1">
    <citation type="submission" date="2023-07" db="EMBL/GenBank/DDBJ databases">
        <title>Genome content predicts the carbon catabolic preferences of heterotrophic bacteria.</title>
        <authorList>
            <person name="Gralka M."/>
        </authorList>
    </citation>
    <scope>NUCLEOTIDE SEQUENCE</scope>
    <source>
        <strain evidence="2">E2R20</strain>
    </source>
</reference>
<dbReference type="InterPro" id="IPR051910">
    <property type="entry name" value="ComF/GntX_DNA_util-trans"/>
</dbReference>
<dbReference type="Gene3D" id="3.40.50.2020">
    <property type="match status" value="1"/>
</dbReference>
<organism evidence="2 3">
    <name type="scientific">Staphylococcus pasteuri_A</name>
    <dbReference type="NCBI Taxonomy" id="3062664"/>
    <lineage>
        <taxon>Bacteria</taxon>
        <taxon>Bacillati</taxon>
        <taxon>Bacillota</taxon>
        <taxon>Bacilli</taxon>
        <taxon>Bacillales</taxon>
        <taxon>Staphylococcaceae</taxon>
        <taxon>Staphylococcus</taxon>
    </lineage>
</organism>
<dbReference type="SUPFAM" id="SSF53271">
    <property type="entry name" value="PRTase-like"/>
    <property type="match status" value="1"/>
</dbReference>
<evidence type="ECO:0000256" key="1">
    <source>
        <dbReference type="ARBA" id="ARBA00008007"/>
    </source>
</evidence>
<dbReference type="CDD" id="cd06223">
    <property type="entry name" value="PRTases_typeI"/>
    <property type="match status" value="1"/>
</dbReference>
<dbReference type="PANTHER" id="PTHR47505">
    <property type="entry name" value="DNA UTILIZATION PROTEIN YHGH"/>
    <property type="match status" value="1"/>
</dbReference>
<dbReference type="InterPro" id="IPR029057">
    <property type="entry name" value="PRTase-like"/>
</dbReference>
<accession>A0AAW7YNK0</accession>
<dbReference type="Proteomes" id="UP001170310">
    <property type="component" value="Unassembled WGS sequence"/>
</dbReference>